<evidence type="ECO:0000256" key="1">
    <source>
        <dbReference type="SAM" id="MobiDB-lite"/>
    </source>
</evidence>
<dbReference type="AlphaFoldDB" id="A0A382I1I8"/>
<accession>A0A382I1I8</accession>
<feature type="region of interest" description="Disordered" evidence="1">
    <location>
        <begin position="209"/>
        <end position="229"/>
    </location>
</feature>
<sequence length="229" mass="25415">MNEATHFPEPEILSREDTDDGRWKVEACAAKRGLPNTNIVLKTLTAPVDPTPMSRSIRAHEMMHAKVSPGLEMEAWVKRGIASQGALVATEELRVNLLCTKAGFDMKHDLSDDGETADGERICANRDWRGAVFMCIATVGTASHKKFLTGVRRHDRFWGKCLLDISKRAHRYMEKSWKSGSLASTEIDEGANISPRGFGHTEQLAEWVDRIAEQEPPEPPPEDAEAPAP</sequence>
<feature type="non-terminal residue" evidence="2">
    <location>
        <position position="229"/>
    </location>
</feature>
<proteinExistence type="predicted"/>
<reference evidence="2" key="1">
    <citation type="submission" date="2018-05" db="EMBL/GenBank/DDBJ databases">
        <authorList>
            <person name="Lanie J.A."/>
            <person name="Ng W.-L."/>
            <person name="Kazmierczak K.M."/>
            <person name="Andrzejewski T.M."/>
            <person name="Davidsen T.M."/>
            <person name="Wayne K.J."/>
            <person name="Tettelin H."/>
            <person name="Glass J.I."/>
            <person name="Rusch D."/>
            <person name="Podicherti R."/>
            <person name="Tsui H.-C.T."/>
            <person name="Winkler M.E."/>
        </authorList>
    </citation>
    <scope>NUCLEOTIDE SEQUENCE</scope>
</reference>
<protein>
    <submittedName>
        <fullName evidence="2">Uncharacterized protein</fullName>
    </submittedName>
</protein>
<evidence type="ECO:0000313" key="2">
    <source>
        <dbReference type="EMBL" id="SVB93490.1"/>
    </source>
</evidence>
<feature type="compositionally biased region" description="Acidic residues" evidence="1">
    <location>
        <begin position="220"/>
        <end position="229"/>
    </location>
</feature>
<gene>
    <name evidence="2" type="ORF">METZ01_LOCUS246344</name>
</gene>
<organism evidence="2">
    <name type="scientific">marine metagenome</name>
    <dbReference type="NCBI Taxonomy" id="408172"/>
    <lineage>
        <taxon>unclassified sequences</taxon>
        <taxon>metagenomes</taxon>
        <taxon>ecological metagenomes</taxon>
    </lineage>
</organism>
<dbReference type="EMBL" id="UINC01064635">
    <property type="protein sequence ID" value="SVB93490.1"/>
    <property type="molecule type" value="Genomic_DNA"/>
</dbReference>
<name>A0A382I1I8_9ZZZZ</name>